<protein>
    <submittedName>
        <fullName evidence="1">Uncharacterized protein</fullName>
    </submittedName>
</protein>
<sequence length="389" mass="43325">MVLPPGSPTAHSSQVCKLHKSLYGLKQASRQWYSKLSASLISFGYTQSLADYSLFVKVSGASFTALLVYVDDIVLAGNCYSEIQSVKTFLDKKFCIKDLGQLRFFLGLEIARSKSGILLNQRKYTLELLEDAGTLGSKPAATPFDPSTKLAATEGTPLTDASSYRRLIGRLLYLTNTRPDISYSVQHLSQFVSRPTVLHYQAAQRVLKYLKSSPAKGLFFSASSELKLNGFADSDWACCPDTRRSITGYCVLLGSSLISWKSKKQSTVSRSSTEAEYRALAHLTCELQWLNYLFHDLQVEFSKPASVYCDNRSAIYLAHNPTFHERSKHIELDCHVVREKINSKLIHLLPVPSTSQLADIFTKPLHSTSFQSILSKLQLCDIHSSPSPT</sequence>
<dbReference type="EMBL" id="CASHSV030000013">
    <property type="protein sequence ID" value="CAJ2636904.1"/>
    <property type="molecule type" value="Genomic_DNA"/>
</dbReference>
<comment type="caution">
    <text evidence="1">The sequence shown here is derived from an EMBL/GenBank/DDBJ whole genome shotgun (WGS) entry which is preliminary data.</text>
</comment>
<reference evidence="1" key="1">
    <citation type="submission" date="2023-10" db="EMBL/GenBank/DDBJ databases">
        <authorList>
            <person name="Rodriguez Cubillos JULIANA M."/>
            <person name="De Vega J."/>
        </authorList>
    </citation>
    <scope>NUCLEOTIDE SEQUENCE</scope>
</reference>
<evidence type="ECO:0000313" key="1">
    <source>
        <dbReference type="EMBL" id="CAJ2636904.1"/>
    </source>
</evidence>
<evidence type="ECO:0000313" key="2">
    <source>
        <dbReference type="Proteomes" id="UP001177021"/>
    </source>
</evidence>
<dbReference type="Proteomes" id="UP001177021">
    <property type="component" value="Unassembled WGS sequence"/>
</dbReference>
<organism evidence="1 2">
    <name type="scientific">Trifolium pratense</name>
    <name type="common">Red clover</name>
    <dbReference type="NCBI Taxonomy" id="57577"/>
    <lineage>
        <taxon>Eukaryota</taxon>
        <taxon>Viridiplantae</taxon>
        <taxon>Streptophyta</taxon>
        <taxon>Embryophyta</taxon>
        <taxon>Tracheophyta</taxon>
        <taxon>Spermatophyta</taxon>
        <taxon>Magnoliopsida</taxon>
        <taxon>eudicotyledons</taxon>
        <taxon>Gunneridae</taxon>
        <taxon>Pentapetalae</taxon>
        <taxon>rosids</taxon>
        <taxon>fabids</taxon>
        <taxon>Fabales</taxon>
        <taxon>Fabaceae</taxon>
        <taxon>Papilionoideae</taxon>
        <taxon>50 kb inversion clade</taxon>
        <taxon>NPAAA clade</taxon>
        <taxon>Hologalegina</taxon>
        <taxon>IRL clade</taxon>
        <taxon>Trifolieae</taxon>
        <taxon>Trifolium</taxon>
    </lineage>
</organism>
<gene>
    <name evidence="1" type="ORF">MILVUS5_LOCUS7329</name>
</gene>
<proteinExistence type="predicted"/>
<keyword evidence="2" id="KW-1185">Reference proteome</keyword>
<accession>A0ACB0IX70</accession>
<name>A0ACB0IX70_TRIPR</name>